<organism evidence="1 2">
    <name type="scientific">Citrullus colocynthis</name>
    <name type="common">colocynth</name>
    <dbReference type="NCBI Taxonomy" id="252529"/>
    <lineage>
        <taxon>Eukaryota</taxon>
        <taxon>Viridiplantae</taxon>
        <taxon>Streptophyta</taxon>
        <taxon>Embryophyta</taxon>
        <taxon>Tracheophyta</taxon>
        <taxon>Spermatophyta</taxon>
        <taxon>Magnoliopsida</taxon>
        <taxon>eudicotyledons</taxon>
        <taxon>Gunneridae</taxon>
        <taxon>Pentapetalae</taxon>
        <taxon>rosids</taxon>
        <taxon>fabids</taxon>
        <taxon>Cucurbitales</taxon>
        <taxon>Cucurbitaceae</taxon>
        <taxon>Benincaseae</taxon>
        <taxon>Citrullus</taxon>
    </lineage>
</organism>
<evidence type="ECO:0000313" key="1">
    <source>
        <dbReference type="EMBL" id="CAK9313766.1"/>
    </source>
</evidence>
<gene>
    <name evidence="1" type="ORF">CITCOLO1_LOCUS5501</name>
</gene>
<dbReference type="EMBL" id="OZ021745">
    <property type="protein sequence ID" value="CAK9313766.1"/>
    <property type="molecule type" value="Genomic_DNA"/>
</dbReference>
<proteinExistence type="predicted"/>
<sequence length="55" mass="6243">MKRRVNDQPIYKGKEKITVGCDQKKMSAPLFSTSSSKYSQKIVNHAERVWGVSSL</sequence>
<accession>A0ABP0Y2E9</accession>
<evidence type="ECO:0000313" key="2">
    <source>
        <dbReference type="Proteomes" id="UP001642487"/>
    </source>
</evidence>
<feature type="non-terminal residue" evidence="1">
    <location>
        <position position="55"/>
    </location>
</feature>
<name>A0ABP0Y2E9_9ROSI</name>
<reference evidence="1 2" key="1">
    <citation type="submission" date="2024-03" db="EMBL/GenBank/DDBJ databases">
        <authorList>
            <person name="Gkanogiannis A."/>
            <person name="Becerra Lopez-Lavalle L."/>
        </authorList>
    </citation>
    <scope>NUCLEOTIDE SEQUENCE [LARGE SCALE GENOMIC DNA]</scope>
</reference>
<dbReference type="Proteomes" id="UP001642487">
    <property type="component" value="Chromosome 11"/>
</dbReference>
<protein>
    <submittedName>
        <fullName evidence="1">Uncharacterized protein</fullName>
    </submittedName>
</protein>
<keyword evidence="2" id="KW-1185">Reference proteome</keyword>